<evidence type="ECO:0000256" key="6">
    <source>
        <dbReference type="ARBA" id="ARBA00023136"/>
    </source>
</evidence>
<dbReference type="InterPro" id="IPR000620">
    <property type="entry name" value="EamA_dom"/>
</dbReference>
<evidence type="ECO:0000256" key="3">
    <source>
        <dbReference type="ARBA" id="ARBA00022475"/>
    </source>
</evidence>
<name>A0A3M8AV19_9BACL</name>
<reference evidence="9 12" key="2">
    <citation type="submission" date="2019-06" db="EMBL/GenBank/DDBJ databases">
        <title>Whole genome shotgun sequence of Brevibacillus agri NBRC 15538.</title>
        <authorList>
            <person name="Hosoyama A."/>
            <person name="Uohara A."/>
            <person name="Ohji S."/>
            <person name="Ichikawa N."/>
        </authorList>
    </citation>
    <scope>NUCLEOTIDE SEQUENCE [LARGE SCALE GENOMIC DNA]</scope>
    <source>
        <strain evidence="9 12">NBRC 15538</strain>
    </source>
</reference>
<gene>
    <name evidence="9" type="ORF">BAG01nite_19630</name>
    <name evidence="10" type="ORF">EB820_12975</name>
</gene>
<evidence type="ECO:0000256" key="1">
    <source>
        <dbReference type="ARBA" id="ARBA00004651"/>
    </source>
</evidence>
<keyword evidence="4 7" id="KW-0812">Transmembrane</keyword>
<evidence type="ECO:0000313" key="9">
    <source>
        <dbReference type="EMBL" id="GED25861.1"/>
    </source>
</evidence>
<dbReference type="Proteomes" id="UP000317180">
    <property type="component" value="Unassembled WGS sequence"/>
</dbReference>
<keyword evidence="5 7" id="KW-1133">Transmembrane helix</keyword>
<feature type="transmembrane region" description="Helical" evidence="7">
    <location>
        <begin position="7"/>
        <end position="24"/>
    </location>
</feature>
<feature type="transmembrane region" description="Helical" evidence="7">
    <location>
        <begin position="187"/>
        <end position="206"/>
    </location>
</feature>
<comment type="caution">
    <text evidence="10">The sequence shown here is derived from an EMBL/GenBank/DDBJ whole genome shotgun (WGS) entry which is preliminary data.</text>
</comment>
<feature type="transmembrane region" description="Helical" evidence="7">
    <location>
        <begin position="30"/>
        <end position="52"/>
    </location>
</feature>
<dbReference type="EMBL" id="RHHN01000037">
    <property type="protein sequence ID" value="RNB54989.1"/>
    <property type="molecule type" value="Genomic_DNA"/>
</dbReference>
<feature type="transmembrane region" description="Helical" evidence="7">
    <location>
        <begin position="89"/>
        <end position="106"/>
    </location>
</feature>
<dbReference type="PANTHER" id="PTHR32322">
    <property type="entry name" value="INNER MEMBRANE TRANSPORTER"/>
    <property type="match status" value="1"/>
</dbReference>
<evidence type="ECO:0000313" key="11">
    <source>
        <dbReference type="Proteomes" id="UP000276178"/>
    </source>
</evidence>
<keyword evidence="12" id="KW-1185">Reference proteome</keyword>
<keyword evidence="6 7" id="KW-0472">Membrane</keyword>
<accession>A0A3M8AV19</accession>
<feature type="transmembrane region" description="Helical" evidence="7">
    <location>
        <begin position="118"/>
        <end position="138"/>
    </location>
</feature>
<proteinExistence type="inferred from homology"/>
<feature type="domain" description="EamA" evidence="8">
    <location>
        <begin position="149"/>
        <end position="287"/>
    </location>
</feature>
<dbReference type="Proteomes" id="UP000276178">
    <property type="component" value="Unassembled WGS sequence"/>
</dbReference>
<dbReference type="PANTHER" id="PTHR32322:SF18">
    <property type="entry name" value="S-ADENOSYLMETHIONINE_S-ADENOSYLHOMOCYSTEINE TRANSPORTER"/>
    <property type="match status" value="1"/>
</dbReference>
<feature type="transmembrane region" description="Helical" evidence="7">
    <location>
        <begin position="144"/>
        <end position="166"/>
    </location>
</feature>
<dbReference type="InterPro" id="IPR037185">
    <property type="entry name" value="EmrE-like"/>
</dbReference>
<dbReference type="Pfam" id="PF00892">
    <property type="entry name" value="EamA"/>
    <property type="match status" value="2"/>
</dbReference>
<evidence type="ECO:0000256" key="7">
    <source>
        <dbReference type="SAM" id="Phobius"/>
    </source>
</evidence>
<dbReference type="AlphaFoldDB" id="A0A3M8AV19"/>
<comment type="subcellular location">
    <subcellularLocation>
        <location evidence="1">Cell membrane</location>
        <topology evidence="1">Multi-pass membrane protein</topology>
    </subcellularLocation>
</comment>
<sequence length="309" mass="33472">MVFANYIAMCLIFGTTFLAIKVGIDAGAPPFFSAGIRFFLAGLILFAVMAWKKQAPLSILLRKEMVFTGICLTFGVFATLYWAEQHLSSGIAAVLSATAPLMVMLLQTGLSRQKLSASSWAGCLIGFGGVILLLLPGLTFSFSMLWVAGCIAVLFGQVFYSAGAVYSRRVSQQFKDVSPITLNAAQMMYGGILLLIASAFTEQVHMEFLLSPQAVLSLLYLIFVGSMMGHTIFYWLVAKTNPVFPSTWLYISPLIALALGVALYQEPLYLSSLAGGIAIIAGIVMINWKTLQQLVAKKAPIRHAESPTK</sequence>
<protein>
    <submittedName>
        <fullName evidence="9 10">Transporter</fullName>
    </submittedName>
</protein>
<feature type="transmembrane region" description="Helical" evidence="7">
    <location>
        <begin position="248"/>
        <end position="264"/>
    </location>
</feature>
<dbReference type="GO" id="GO:0005886">
    <property type="term" value="C:plasma membrane"/>
    <property type="evidence" value="ECO:0007669"/>
    <property type="project" value="UniProtKB-SubCell"/>
</dbReference>
<evidence type="ECO:0000313" key="10">
    <source>
        <dbReference type="EMBL" id="RNB54989.1"/>
    </source>
</evidence>
<feature type="transmembrane region" description="Helical" evidence="7">
    <location>
        <begin position="270"/>
        <end position="288"/>
    </location>
</feature>
<keyword evidence="3" id="KW-1003">Cell membrane</keyword>
<dbReference type="OrthoDB" id="9812547at2"/>
<dbReference type="RefSeq" id="WP_005832137.1">
    <property type="nucleotide sequence ID" value="NZ_BJOD01000016.1"/>
</dbReference>
<organism evidence="10 11">
    <name type="scientific">Brevibacillus agri</name>
    <dbReference type="NCBI Taxonomy" id="51101"/>
    <lineage>
        <taxon>Bacteria</taxon>
        <taxon>Bacillati</taxon>
        <taxon>Bacillota</taxon>
        <taxon>Bacilli</taxon>
        <taxon>Bacillales</taxon>
        <taxon>Paenibacillaceae</taxon>
        <taxon>Brevibacillus</taxon>
    </lineage>
</organism>
<evidence type="ECO:0000259" key="8">
    <source>
        <dbReference type="Pfam" id="PF00892"/>
    </source>
</evidence>
<feature type="domain" description="EamA" evidence="8">
    <location>
        <begin position="7"/>
        <end position="134"/>
    </location>
</feature>
<feature type="transmembrane region" description="Helical" evidence="7">
    <location>
        <begin position="64"/>
        <end position="83"/>
    </location>
</feature>
<evidence type="ECO:0000256" key="4">
    <source>
        <dbReference type="ARBA" id="ARBA00022692"/>
    </source>
</evidence>
<dbReference type="EMBL" id="BJOD01000016">
    <property type="protein sequence ID" value="GED25861.1"/>
    <property type="molecule type" value="Genomic_DNA"/>
</dbReference>
<feature type="transmembrane region" description="Helical" evidence="7">
    <location>
        <begin position="218"/>
        <end position="236"/>
    </location>
</feature>
<reference evidence="10 11" key="1">
    <citation type="submission" date="2018-10" db="EMBL/GenBank/DDBJ databases">
        <title>Phylogenomics of Brevibacillus.</title>
        <authorList>
            <person name="Dunlap C."/>
        </authorList>
    </citation>
    <scope>NUCLEOTIDE SEQUENCE [LARGE SCALE GENOMIC DNA]</scope>
    <source>
        <strain evidence="10 11">NRRL NRS 1219</strain>
    </source>
</reference>
<evidence type="ECO:0000256" key="5">
    <source>
        <dbReference type="ARBA" id="ARBA00022989"/>
    </source>
</evidence>
<dbReference type="InterPro" id="IPR050638">
    <property type="entry name" value="AA-Vitamin_Transporters"/>
</dbReference>
<dbReference type="GeneID" id="82813419"/>
<dbReference type="SUPFAM" id="SSF103481">
    <property type="entry name" value="Multidrug resistance efflux transporter EmrE"/>
    <property type="match status" value="2"/>
</dbReference>
<comment type="similarity">
    <text evidence="2">Belongs to the EamA transporter family.</text>
</comment>
<evidence type="ECO:0000313" key="12">
    <source>
        <dbReference type="Proteomes" id="UP000317180"/>
    </source>
</evidence>
<evidence type="ECO:0000256" key="2">
    <source>
        <dbReference type="ARBA" id="ARBA00007362"/>
    </source>
</evidence>